<sequence length="152" mass="17090">MLGNLNQKEIDLLLNRQVVGRLGCHAGGLTYVVPINYAYKNGVIYAHSAPGKKIQMMRENPEVCFEVDEIDTIFRWKCVVGWGKFEEIKDVSEQEQTMQLLIHRIMPLVDTPAGHPSHGITANEFDAGVNIELIVYKIVLSNCTGRFENSSL</sequence>
<evidence type="ECO:0000313" key="1">
    <source>
        <dbReference type="EMBL" id="EHQ29522.1"/>
    </source>
</evidence>
<dbReference type="eggNOG" id="COG3467">
    <property type="taxonomic scope" value="Bacteria"/>
</dbReference>
<reference evidence="1" key="1">
    <citation type="submission" date="2011-09" db="EMBL/GenBank/DDBJ databases">
        <title>The permanent draft genome of Mucilaginibacter paludis DSM 18603.</title>
        <authorList>
            <consortium name="US DOE Joint Genome Institute (JGI-PGF)"/>
            <person name="Lucas S."/>
            <person name="Han J."/>
            <person name="Lapidus A."/>
            <person name="Bruce D."/>
            <person name="Goodwin L."/>
            <person name="Pitluck S."/>
            <person name="Peters L."/>
            <person name="Kyrpides N."/>
            <person name="Mavromatis K."/>
            <person name="Ivanova N."/>
            <person name="Mikhailova N."/>
            <person name="Held B."/>
            <person name="Detter J.C."/>
            <person name="Tapia R."/>
            <person name="Han C."/>
            <person name="Land M."/>
            <person name="Hauser L."/>
            <person name="Markowitz V."/>
            <person name="Cheng J.-F."/>
            <person name="Hugenholtz P."/>
            <person name="Woyke T."/>
            <person name="Wu D."/>
            <person name="Tindall B."/>
            <person name="Brambilla E."/>
            <person name="Klenk H.-P."/>
            <person name="Eisen J.A."/>
        </authorList>
    </citation>
    <scope>NUCLEOTIDE SEQUENCE [LARGE SCALE GENOMIC DNA]</scope>
    <source>
        <strain evidence="1">DSM 18603</strain>
    </source>
</reference>
<proteinExistence type="predicted"/>
<accession>H1YAR3</accession>
<name>H1YAR3_9SPHI</name>
<dbReference type="EMBL" id="CM001403">
    <property type="protein sequence ID" value="EHQ29522.1"/>
    <property type="molecule type" value="Genomic_DNA"/>
</dbReference>
<dbReference type="OrthoDB" id="9794935at2"/>
<dbReference type="Proteomes" id="UP000002774">
    <property type="component" value="Chromosome"/>
</dbReference>
<dbReference type="RefSeq" id="WP_008510777.1">
    <property type="nucleotide sequence ID" value="NZ_CM001403.1"/>
</dbReference>
<evidence type="ECO:0000313" key="2">
    <source>
        <dbReference type="Proteomes" id="UP000002774"/>
    </source>
</evidence>
<gene>
    <name evidence="1" type="ORF">Mucpa_5450</name>
</gene>
<dbReference type="Gene3D" id="2.30.110.10">
    <property type="entry name" value="Electron Transport, Fmn-binding Protein, Chain A"/>
    <property type="match status" value="1"/>
</dbReference>
<dbReference type="InterPro" id="IPR024747">
    <property type="entry name" value="Pyridox_Oxase-rel"/>
</dbReference>
<organism evidence="1 2">
    <name type="scientific">Mucilaginibacter paludis DSM 18603</name>
    <dbReference type="NCBI Taxonomy" id="714943"/>
    <lineage>
        <taxon>Bacteria</taxon>
        <taxon>Pseudomonadati</taxon>
        <taxon>Bacteroidota</taxon>
        <taxon>Sphingobacteriia</taxon>
        <taxon>Sphingobacteriales</taxon>
        <taxon>Sphingobacteriaceae</taxon>
        <taxon>Mucilaginibacter</taxon>
    </lineage>
</organism>
<dbReference type="PANTHER" id="PTHR34071">
    <property type="entry name" value="5-NITROIMIDAZOLE ANTIBIOTICS RESISTANCE PROTEIN, NIMA-FAMILY-RELATED PROTEIN-RELATED"/>
    <property type="match status" value="1"/>
</dbReference>
<dbReference type="Pfam" id="PF12900">
    <property type="entry name" value="Pyridox_ox_2"/>
    <property type="match status" value="1"/>
</dbReference>
<dbReference type="AlphaFoldDB" id="H1YAR3"/>
<dbReference type="SUPFAM" id="SSF50475">
    <property type="entry name" value="FMN-binding split barrel"/>
    <property type="match status" value="1"/>
</dbReference>
<dbReference type="PANTHER" id="PTHR34071:SF2">
    <property type="entry name" value="FLAVIN-NUCLEOTIDE-BINDING PROTEIN"/>
    <property type="match status" value="1"/>
</dbReference>
<dbReference type="InterPro" id="IPR012349">
    <property type="entry name" value="Split_barrel_FMN-bd"/>
</dbReference>
<protein>
    <submittedName>
        <fullName evidence="1">Pyridoxamine 5'-phosphate oxidase-related FMN-binding protein</fullName>
    </submittedName>
</protein>
<dbReference type="STRING" id="714943.Mucpa_5450"/>
<keyword evidence="2" id="KW-1185">Reference proteome</keyword>
<dbReference type="HOGENOM" id="CLU_067890_3_1_10"/>